<proteinExistence type="predicted"/>
<evidence type="ECO:0000256" key="1">
    <source>
        <dbReference type="SAM" id="MobiDB-lite"/>
    </source>
</evidence>
<organism evidence="3 4">
    <name type="scientific">Alkalimarinus sediminis</name>
    <dbReference type="NCBI Taxonomy" id="1632866"/>
    <lineage>
        <taxon>Bacteria</taxon>
        <taxon>Pseudomonadati</taxon>
        <taxon>Pseudomonadota</taxon>
        <taxon>Gammaproteobacteria</taxon>
        <taxon>Alteromonadales</taxon>
        <taxon>Alteromonadaceae</taxon>
        <taxon>Alkalimarinus</taxon>
    </lineage>
</organism>
<keyword evidence="2" id="KW-0812">Transmembrane</keyword>
<dbReference type="AlphaFoldDB" id="A0A9E8HMV7"/>
<name>A0A9E8HMV7_9ALTE</name>
<accession>A0A9E8HMV7</accession>
<evidence type="ECO:0000256" key="2">
    <source>
        <dbReference type="SAM" id="Phobius"/>
    </source>
</evidence>
<reference evidence="3" key="1">
    <citation type="submission" date="2022-07" db="EMBL/GenBank/DDBJ databases">
        <title>Alkalimarinus sp. nov., isolated from gut of a Alitta virens.</title>
        <authorList>
            <person name="Yang A.I."/>
            <person name="Shin N.-R."/>
        </authorList>
    </citation>
    <scope>NUCLEOTIDE SEQUENCE</scope>
    <source>
        <strain evidence="3">FA028</strain>
    </source>
</reference>
<dbReference type="KEGG" id="asem:NNL22_02720"/>
<feature type="transmembrane region" description="Helical" evidence="2">
    <location>
        <begin position="6"/>
        <end position="26"/>
    </location>
</feature>
<gene>
    <name evidence="3" type="ORF">NNL22_02720</name>
</gene>
<sequence length="171" mass="19152">MNTDTVSTLIPLLAIIPLIANIILLIKVRHLNRQILISHNKTIQIMNFLRNQSSRKVRLKTKQAIVEKTVNSSTVAVENIHQSISGVAFNAINNLATTDKTKIRNQKLRALHDQTSSDVYKSVKVVNKQLGAITNALLSTRKPSSPATSDKQSDSAQQVRERRKKRLSPKR</sequence>
<evidence type="ECO:0000313" key="3">
    <source>
        <dbReference type="EMBL" id="UZW75528.1"/>
    </source>
</evidence>
<keyword evidence="2" id="KW-1133">Transmembrane helix</keyword>
<dbReference type="RefSeq" id="WP_251810648.1">
    <property type="nucleotide sequence ID" value="NZ_CP101527.1"/>
</dbReference>
<feature type="region of interest" description="Disordered" evidence="1">
    <location>
        <begin position="139"/>
        <end position="171"/>
    </location>
</feature>
<keyword evidence="4" id="KW-1185">Reference proteome</keyword>
<feature type="compositionally biased region" description="Basic residues" evidence="1">
    <location>
        <begin position="161"/>
        <end position="171"/>
    </location>
</feature>
<dbReference type="Proteomes" id="UP001164472">
    <property type="component" value="Chromosome"/>
</dbReference>
<protein>
    <submittedName>
        <fullName evidence="3">Uncharacterized protein</fullName>
    </submittedName>
</protein>
<evidence type="ECO:0000313" key="4">
    <source>
        <dbReference type="Proteomes" id="UP001164472"/>
    </source>
</evidence>
<dbReference type="EMBL" id="CP101527">
    <property type="protein sequence ID" value="UZW75528.1"/>
    <property type="molecule type" value="Genomic_DNA"/>
</dbReference>
<keyword evidence="2" id="KW-0472">Membrane</keyword>
<feature type="compositionally biased region" description="Polar residues" evidence="1">
    <location>
        <begin position="139"/>
        <end position="158"/>
    </location>
</feature>